<gene>
    <name evidence="3" type="ORF">EWM64_g2990</name>
</gene>
<keyword evidence="2" id="KW-0472">Membrane</keyword>
<dbReference type="EMBL" id="SFCI01000259">
    <property type="protein sequence ID" value="TFY81026.1"/>
    <property type="molecule type" value="Genomic_DNA"/>
</dbReference>
<evidence type="ECO:0000313" key="3">
    <source>
        <dbReference type="EMBL" id="TFY81026.1"/>
    </source>
</evidence>
<keyword evidence="2" id="KW-1133">Transmembrane helix</keyword>
<keyword evidence="4" id="KW-1185">Reference proteome</keyword>
<name>A0A4Z0A1R6_9AGAM</name>
<dbReference type="AlphaFoldDB" id="A0A4Z0A1R6"/>
<accession>A0A4Z0A1R6</accession>
<reference evidence="3 4" key="1">
    <citation type="submission" date="2019-02" db="EMBL/GenBank/DDBJ databases">
        <title>Genome sequencing of the rare red list fungi Hericium alpestre (H. flagellum).</title>
        <authorList>
            <person name="Buettner E."/>
            <person name="Kellner H."/>
        </authorList>
    </citation>
    <scope>NUCLEOTIDE SEQUENCE [LARGE SCALE GENOMIC DNA]</scope>
    <source>
        <strain evidence="3 4">DSM 108284</strain>
    </source>
</reference>
<keyword evidence="2" id="KW-0812">Transmembrane</keyword>
<dbReference type="OrthoDB" id="3199525at2759"/>
<dbReference type="Proteomes" id="UP000298061">
    <property type="component" value="Unassembled WGS sequence"/>
</dbReference>
<feature type="compositionally biased region" description="Basic and acidic residues" evidence="1">
    <location>
        <begin position="222"/>
        <end position="235"/>
    </location>
</feature>
<sequence length="235" mass="25072">MDPTCPSHSLKLNALGTKRSPGNPNAPALASSLMTPLASRISSLAFAVATQLHLSHALPASPVFHRREVSANAPTHASKLLAIQSAYIVPPGTVVKAAPLSADRHLSVAEQDRRNVIVASILALSLVVICVLIVRYLQRQPFQIRPRRKAAEAATDAKKERIPDGAGFGFDGLDRGQWLAVRDREYSIAGSSTPGSALPDKPPAVLLKQELPLSPISPLTPLDEKWPQSDAKGKT</sequence>
<comment type="caution">
    <text evidence="3">The sequence shown here is derived from an EMBL/GenBank/DDBJ whole genome shotgun (WGS) entry which is preliminary data.</text>
</comment>
<evidence type="ECO:0000313" key="4">
    <source>
        <dbReference type="Proteomes" id="UP000298061"/>
    </source>
</evidence>
<evidence type="ECO:0000256" key="2">
    <source>
        <dbReference type="SAM" id="Phobius"/>
    </source>
</evidence>
<evidence type="ECO:0000256" key="1">
    <source>
        <dbReference type="SAM" id="MobiDB-lite"/>
    </source>
</evidence>
<organism evidence="3 4">
    <name type="scientific">Hericium alpestre</name>
    <dbReference type="NCBI Taxonomy" id="135208"/>
    <lineage>
        <taxon>Eukaryota</taxon>
        <taxon>Fungi</taxon>
        <taxon>Dikarya</taxon>
        <taxon>Basidiomycota</taxon>
        <taxon>Agaricomycotina</taxon>
        <taxon>Agaricomycetes</taxon>
        <taxon>Russulales</taxon>
        <taxon>Hericiaceae</taxon>
        <taxon>Hericium</taxon>
    </lineage>
</organism>
<proteinExistence type="predicted"/>
<protein>
    <submittedName>
        <fullName evidence="3">Uncharacterized protein</fullName>
    </submittedName>
</protein>
<feature type="region of interest" description="Disordered" evidence="1">
    <location>
        <begin position="214"/>
        <end position="235"/>
    </location>
</feature>
<feature type="transmembrane region" description="Helical" evidence="2">
    <location>
        <begin position="116"/>
        <end position="137"/>
    </location>
</feature>